<accession>A0A316U411</accession>
<dbReference type="InterPro" id="IPR000504">
    <property type="entry name" value="RRM_dom"/>
</dbReference>
<evidence type="ECO:0000256" key="3">
    <source>
        <dbReference type="SAM" id="MobiDB-lite"/>
    </source>
</evidence>
<evidence type="ECO:0000313" key="6">
    <source>
        <dbReference type="Proteomes" id="UP000245942"/>
    </source>
</evidence>
<feature type="compositionally biased region" description="Low complexity" evidence="3">
    <location>
        <begin position="55"/>
        <end position="97"/>
    </location>
</feature>
<dbReference type="Pfam" id="PF00076">
    <property type="entry name" value="RRM_1"/>
    <property type="match status" value="1"/>
</dbReference>
<dbReference type="InterPro" id="IPR034215">
    <property type="entry name" value="RBM42_RRM"/>
</dbReference>
<evidence type="ECO:0000313" key="5">
    <source>
        <dbReference type="EMBL" id="PWN19113.1"/>
    </source>
</evidence>
<evidence type="ECO:0000256" key="2">
    <source>
        <dbReference type="PROSITE-ProRule" id="PRU00176"/>
    </source>
</evidence>
<dbReference type="InterPro" id="IPR050825">
    <property type="entry name" value="RBM42_RBP45_47-like"/>
</dbReference>
<dbReference type="RefSeq" id="XP_025346273.1">
    <property type="nucleotide sequence ID" value="XM_025495289.1"/>
</dbReference>
<dbReference type="PANTHER" id="PTHR47640">
    <property type="entry name" value="TRNA SELENOCYSTEINE 1-ASSOCIATED PROTEIN 1-RELATED-RELATED"/>
    <property type="match status" value="1"/>
</dbReference>
<feature type="domain" description="RRM" evidence="4">
    <location>
        <begin position="152"/>
        <end position="230"/>
    </location>
</feature>
<sequence>MSAPYGGQQAAASSSTSADPYAPFYYWDPAANNWAFDYNGYYATYGYPQQGGAGAAAAPASAAPYPASSSASTFQPISTATSAYTSAAGPPSSSTGPIREKKSTASAGPKDASGNPLSGTLKRGEKRKTVLKSGPEGAYEDPTLLEWNPAHKRLFVGDLGNDVNDAILARAFQKWPSFSKAKVVRRKHDEKSRGYGFVSFADPEDYLKAWKEMEGKYIGSRPCRLKAAESSVEAKEIGYRQDKILANNVKHQEWKMKHKMGGAIGGQLRRHGVGKAWGSK</sequence>
<dbReference type="STRING" id="1684307.A0A316U411"/>
<dbReference type="Gene3D" id="3.30.70.330">
    <property type="match status" value="1"/>
</dbReference>
<evidence type="ECO:0000259" key="4">
    <source>
        <dbReference type="PROSITE" id="PS50102"/>
    </source>
</evidence>
<dbReference type="InterPro" id="IPR035979">
    <property type="entry name" value="RBD_domain_sf"/>
</dbReference>
<reference evidence="5 6" key="1">
    <citation type="journal article" date="2018" name="Mol. Biol. Evol.">
        <title>Broad Genomic Sampling Reveals a Smut Pathogenic Ancestry of the Fungal Clade Ustilaginomycotina.</title>
        <authorList>
            <person name="Kijpornyongpan T."/>
            <person name="Mondo S.J."/>
            <person name="Barry K."/>
            <person name="Sandor L."/>
            <person name="Lee J."/>
            <person name="Lipzen A."/>
            <person name="Pangilinan J."/>
            <person name="LaButti K."/>
            <person name="Hainaut M."/>
            <person name="Henrissat B."/>
            <person name="Grigoriev I.V."/>
            <person name="Spatafora J.W."/>
            <person name="Aime M.C."/>
        </authorList>
    </citation>
    <scope>NUCLEOTIDE SEQUENCE [LARGE SCALE GENOMIC DNA]</scope>
    <source>
        <strain evidence="5 6">MCA 4718</strain>
    </source>
</reference>
<dbReference type="CDD" id="cd12383">
    <property type="entry name" value="RRM_RBM42"/>
    <property type="match status" value="1"/>
</dbReference>
<name>A0A316U411_9BASI</name>
<dbReference type="GO" id="GO:0003729">
    <property type="term" value="F:mRNA binding"/>
    <property type="evidence" value="ECO:0007669"/>
    <property type="project" value="InterPro"/>
</dbReference>
<keyword evidence="1 2" id="KW-0694">RNA-binding</keyword>
<dbReference type="AlphaFoldDB" id="A0A316U411"/>
<dbReference type="InterPro" id="IPR012677">
    <property type="entry name" value="Nucleotide-bd_a/b_plait_sf"/>
</dbReference>
<keyword evidence="6" id="KW-1185">Reference proteome</keyword>
<organism evidence="5 6">
    <name type="scientific">Pseudomicrostroma glucosiphilum</name>
    <dbReference type="NCBI Taxonomy" id="1684307"/>
    <lineage>
        <taxon>Eukaryota</taxon>
        <taxon>Fungi</taxon>
        <taxon>Dikarya</taxon>
        <taxon>Basidiomycota</taxon>
        <taxon>Ustilaginomycotina</taxon>
        <taxon>Exobasidiomycetes</taxon>
        <taxon>Microstromatales</taxon>
        <taxon>Microstromatales incertae sedis</taxon>
        <taxon>Pseudomicrostroma</taxon>
    </lineage>
</organism>
<dbReference type="SUPFAM" id="SSF54928">
    <property type="entry name" value="RNA-binding domain, RBD"/>
    <property type="match status" value="1"/>
</dbReference>
<proteinExistence type="predicted"/>
<dbReference type="PROSITE" id="PS50102">
    <property type="entry name" value="RRM"/>
    <property type="match status" value="1"/>
</dbReference>
<protein>
    <submittedName>
        <fullName evidence="5">RNA-binding domain-containing protein</fullName>
    </submittedName>
</protein>
<feature type="region of interest" description="Disordered" evidence="3">
    <location>
        <begin position="51"/>
        <end position="142"/>
    </location>
</feature>
<dbReference type="OrthoDB" id="1749473at2759"/>
<dbReference type="Proteomes" id="UP000245942">
    <property type="component" value="Unassembled WGS sequence"/>
</dbReference>
<dbReference type="EMBL" id="KZ819332">
    <property type="protein sequence ID" value="PWN19113.1"/>
    <property type="molecule type" value="Genomic_DNA"/>
</dbReference>
<gene>
    <name evidence="5" type="ORF">BCV69DRAFT_44854</name>
</gene>
<dbReference type="PANTHER" id="PTHR47640:SF11">
    <property type="entry name" value="RNA-BINDING PROTEIN 42"/>
    <property type="match status" value="1"/>
</dbReference>
<dbReference type="SMART" id="SM00360">
    <property type="entry name" value="RRM"/>
    <property type="match status" value="1"/>
</dbReference>
<evidence type="ECO:0000256" key="1">
    <source>
        <dbReference type="ARBA" id="ARBA00022884"/>
    </source>
</evidence>
<dbReference type="GeneID" id="37017023"/>